<feature type="domain" description="Indole-3-glycerol phosphate synthase" evidence="9">
    <location>
        <begin position="7"/>
        <end position="260"/>
    </location>
</feature>
<dbReference type="UniPathway" id="UPA00035">
    <property type="reaction ID" value="UER00043"/>
</dbReference>
<dbReference type="PROSITE" id="PS00614">
    <property type="entry name" value="IGPS"/>
    <property type="match status" value="1"/>
</dbReference>
<proteinExistence type="inferred from homology"/>
<name>A0A095ZE04_9BURK</name>
<dbReference type="Gene3D" id="3.20.20.70">
    <property type="entry name" value="Aldolase class I"/>
    <property type="match status" value="1"/>
</dbReference>
<evidence type="ECO:0000313" key="11">
    <source>
        <dbReference type="Proteomes" id="UP000029629"/>
    </source>
</evidence>
<keyword evidence="7 8" id="KW-0456">Lyase</keyword>
<evidence type="ECO:0000259" key="9">
    <source>
        <dbReference type="Pfam" id="PF00218"/>
    </source>
</evidence>
<dbReference type="NCBIfam" id="NF001370">
    <property type="entry name" value="PRK00278.1-2"/>
    <property type="match status" value="1"/>
</dbReference>
<comment type="pathway">
    <text evidence="2 8">Amino-acid biosynthesis; L-tryptophan biosynthesis; L-tryptophan from chorismate: step 4/5.</text>
</comment>
<comment type="similarity">
    <text evidence="8">Belongs to the TrpC family.</text>
</comment>
<dbReference type="GO" id="GO:0004640">
    <property type="term" value="F:phosphoribosylanthranilate isomerase activity"/>
    <property type="evidence" value="ECO:0007669"/>
    <property type="project" value="TreeGrafter"/>
</dbReference>
<dbReference type="InterPro" id="IPR045186">
    <property type="entry name" value="Indole-3-glycerol_P_synth"/>
</dbReference>
<dbReference type="InterPro" id="IPR013785">
    <property type="entry name" value="Aldolase_TIM"/>
</dbReference>
<evidence type="ECO:0000256" key="4">
    <source>
        <dbReference type="ARBA" id="ARBA00022793"/>
    </source>
</evidence>
<gene>
    <name evidence="8 10" type="primary">trpC</name>
    <name evidence="10" type="ORF">HMPREF2130_00230</name>
</gene>
<accession>A0A095ZE04</accession>
<dbReference type="InterPro" id="IPR001468">
    <property type="entry name" value="Indole-3-GlycerolPSynthase_CS"/>
</dbReference>
<dbReference type="GO" id="GO:0004425">
    <property type="term" value="F:indole-3-glycerol-phosphate synthase activity"/>
    <property type="evidence" value="ECO:0007669"/>
    <property type="project" value="UniProtKB-UniRule"/>
</dbReference>
<dbReference type="NCBIfam" id="NF001373">
    <property type="entry name" value="PRK00278.1-6"/>
    <property type="match status" value="1"/>
</dbReference>
<dbReference type="FunFam" id="3.20.20.70:FF:000024">
    <property type="entry name" value="Indole-3-glycerol phosphate synthase"/>
    <property type="match status" value="1"/>
</dbReference>
<evidence type="ECO:0000256" key="8">
    <source>
        <dbReference type="HAMAP-Rule" id="MF_00134"/>
    </source>
</evidence>
<evidence type="ECO:0000256" key="6">
    <source>
        <dbReference type="ARBA" id="ARBA00023141"/>
    </source>
</evidence>
<evidence type="ECO:0000313" key="10">
    <source>
        <dbReference type="EMBL" id="KGF32616.1"/>
    </source>
</evidence>
<dbReference type="Pfam" id="PF00218">
    <property type="entry name" value="IGPS"/>
    <property type="match status" value="1"/>
</dbReference>
<dbReference type="NCBIfam" id="NF001377">
    <property type="entry name" value="PRK00278.2-4"/>
    <property type="match status" value="1"/>
</dbReference>
<dbReference type="OrthoDB" id="9804217at2"/>
<evidence type="ECO:0000256" key="1">
    <source>
        <dbReference type="ARBA" id="ARBA00001633"/>
    </source>
</evidence>
<protein>
    <recommendedName>
        <fullName evidence="8">Indole-3-glycerol phosphate synthase</fullName>
        <shortName evidence="8">IGPS</shortName>
        <ecNumber evidence="8">4.1.1.48</ecNumber>
    </recommendedName>
</protein>
<dbReference type="CDD" id="cd00331">
    <property type="entry name" value="IGPS"/>
    <property type="match status" value="1"/>
</dbReference>
<keyword evidence="11" id="KW-1185">Reference proteome</keyword>
<dbReference type="EC" id="4.1.1.48" evidence="8"/>
<evidence type="ECO:0000256" key="3">
    <source>
        <dbReference type="ARBA" id="ARBA00022605"/>
    </source>
</evidence>
<dbReference type="PANTHER" id="PTHR22854:SF2">
    <property type="entry name" value="INDOLE-3-GLYCEROL-PHOSPHATE SYNTHASE"/>
    <property type="match status" value="1"/>
</dbReference>
<dbReference type="RefSeq" id="WP_036556839.1">
    <property type="nucleotide sequence ID" value="NZ_JRNI01000001.1"/>
</dbReference>
<dbReference type="HAMAP" id="MF_00134_B">
    <property type="entry name" value="IGPS_B"/>
    <property type="match status" value="1"/>
</dbReference>
<dbReference type="Proteomes" id="UP000029629">
    <property type="component" value="Unassembled WGS sequence"/>
</dbReference>
<dbReference type="GO" id="GO:0000162">
    <property type="term" value="P:L-tryptophan biosynthetic process"/>
    <property type="evidence" value="ECO:0007669"/>
    <property type="project" value="UniProtKB-UniRule"/>
</dbReference>
<dbReference type="PANTHER" id="PTHR22854">
    <property type="entry name" value="TRYPTOPHAN BIOSYNTHESIS PROTEIN"/>
    <property type="match status" value="1"/>
</dbReference>
<sequence length="266" mass="29927">MDDILLKILKVKHAEVAELKKSRSSNDLLREAEARQDTRGFANALKERIDIKKNAVIAEIKKASPSKGVIREDFNPDALAISYAAGGASCLSVLTDTQFFQGSHDYLRRARAACALPVICKDFMVDPYQIYRARAFGADCILLIVAALDDKQLQDFEQIAMDLNMDALIEVHNENEMERALRLKSPMIGVNNRDLRSFKTDIHNTLRLKNMLAQEKDRFLITESGILSRDDVKLMNDNDVYGFLIGEAFMRQEDPGKALAAMMAQD</sequence>
<comment type="catalytic activity">
    <reaction evidence="1 8">
        <text>1-(2-carboxyphenylamino)-1-deoxy-D-ribulose 5-phosphate + H(+) = (1S,2R)-1-C-(indol-3-yl)glycerol 3-phosphate + CO2 + H2O</text>
        <dbReference type="Rhea" id="RHEA:23476"/>
        <dbReference type="ChEBI" id="CHEBI:15377"/>
        <dbReference type="ChEBI" id="CHEBI:15378"/>
        <dbReference type="ChEBI" id="CHEBI:16526"/>
        <dbReference type="ChEBI" id="CHEBI:58613"/>
        <dbReference type="ChEBI" id="CHEBI:58866"/>
        <dbReference type="EC" id="4.1.1.48"/>
    </reaction>
</comment>
<keyword evidence="3 8" id="KW-0028">Amino-acid biosynthesis</keyword>
<dbReference type="InterPro" id="IPR013798">
    <property type="entry name" value="Indole-3-glycerol_P_synth_dom"/>
</dbReference>
<organism evidence="10 11">
    <name type="scientific">Oligella urethralis DNF00040</name>
    <dbReference type="NCBI Taxonomy" id="1401065"/>
    <lineage>
        <taxon>Bacteria</taxon>
        <taxon>Pseudomonadati</taxon>
        <taxon>Pseudomonadota</taxon>
        <taxon>Betaproteobacteria</taxon>
        <taxon>Burkholderiales</taxon>
        <taxon>Alcaligenaceae</taxon>
        <taxon>Oligella</taxon>
    </lineage>
</organism>
<keyword evidence="6 8" id="KW-0057">Aromatic amino acid biosynthesis</keyword>
<dbReference type="EMBL" id="JRNI01000001">
    <property type="protein sequence ID" value="KGF32616.1"/>
    <property type="molecule type" value="Genomic_DNA"/>
</dbReference>
<evidence type="ECO:0000256" key="5">
    <source>
        <dbReference type="ARBA" id="ARBA00022822"/>
    </source>
</evidence>
<evidence type="ECO:0000256" key="7">
    <source>
        <dbReference type="ARBA" id="ARBA00023239"/>
    </source>
</evidence>
<dbReference type="AlphaFoldDB" id="A0A095ZE04"/>
<dbReference type="SUPFAM" id="SSF51366">
    <property type="entry name" value="Ribulose-phoshate binding barrel"/>
    <property type="match status" value="1"/>
</dbReference>
<evidence type="ECO:0000256" key="2">
    <source>
        <dbReference type="ARBA" id="ARBA00004696"/>
    </source>
</evidence>
<dbReference type="eggNOG" id="COG0134">
    <property type="taxonomic scope" value="Bacteria"/>
</dbReference>
<reference evidence="10 11" key="1">
    <citation type="submission" date="2014-07" db="EMBL/GenBank/DDBJ databases">
        <authorList>
            <person name="McCorrison J."/>
            <person name="Sanka R."/>
            <person name="Torralba M."/>
            <person name="Gillis M."/>
            <person name="Haft D.H."/>
            <person name="Methe B."/>
            <person name="Sutton G."/>
            <person name="Nelson K.E."/>
        </authorList>
    </citation>
    <scope>NUCLEOTIDE SEQUENCE [LARGE SCALE GENOMIC DNA]</scope>
    <source>
        <strain evidence="10 11">DNF00040</strain>
    </source>
</reference>
<comment type="caution">
    <text evidence="10">The sequence shown here is derived from an EMBL/GenBank/DDBJ whole genome shotgun (WGS) entry which is preliminary data.</text>
</comment>
<keyword evidence="4 8" id="KW-0210">Decarboxylase</keyword>
<dbReference type="InterPro" id="IPR011060">
    <property type="entry name" value="RibuloseP-bd_barrel"/>
</dbReference>
<keyword evidence="5 8" id="KW-0822">Tryptophan biosynthesis</keyword>